<dbReference type="Gene3D" id="1.20.1280.50">
    <property type="match status" value="1"/>
</dbReference>
<dbReference type="GeneID" id="110980127"/>
<sequence length="408" mass="47324">MDLEGQWSDLPDHIIINILSYLSLADRCSAALTCKSWSECFDDQTLWRRFTFHFKTEEDSNQLQCLAKHGRQLRMVTIYLNQQELVNRQNACEVLTGLARCDERRLEEISVTFTMENPLFFQGLEFLSSLAELFGPPDPRAKMVATLTKVDLSGLSVTYRDVLLYLLADNHPTLQELNLQNTSLMCFISPECMHTVVKKCPKINSLSIHYRSASEELFTEFSSSMRLPLYYLSLACNREEKYHKVIPAESWTSLVSRHKRLRVCLKFDHTIERHRILTILDPQIPLVELHMRTMTELQDEVSTVARYYHSTLEYLAIVTKGTEELKRALLDVVKHSQRLHTLHCYCALDEETIDKIHTLRPQLKKYTLKTAEEFNSLVPTLTDLKECLESLSSKWMASGRARYPEPPL</sequence>
<organism evidence="2 3">
    <name type="scientific">Acanthaster planci</name>
    <name type="common">Crown-of-thorns starfish</name>
    <dbReference type="NCBI Taxonomy" id="133434"/>
    <lineage>
        <taxon>Eukaryota</taxon>
        <taxon>Metazoa</taxon>
        <taxon>Echinodermata</taxon>
        <taxon>Eleutherozoa</taxon>
        <taxon>Asterozoa</taxon>
        <taxon>Asteroidea</taxon>
        <taxon>Valvatacea</taxon>
        <taxon>Valvatida</taxon>
        <taxon>Acanthasteridae</taxon>
        <taxon>Acanthaster</taxon>
    </lineage>
</organism>
<feature type="domain" description="F-box" evidence="1">
    <location>
        <begin position="4"/>
        <end position="50"/>
    </location>
</feature>
<evidence type="ECO:0000313" key="4">
    <source>
        <dbReference type="RefSeq" id="XP_022092176.1"/>
    </source>
</evidence>
<evidence type="ECO:0000259" key="1">
    <source>
        <dbReference type="PROSITE" id="PS50181"/>
    </source>
</evidence>
<evidence type="ECO:0000313" key="3">
    <source>
        <dbReference type="RefSeq" id="XP_022092175.1"/>
    </source>
</evidence>
<reference evidence="3 4" key="1">
    <citation type="submission" date="2025-04" db="UniProtKB">
        <authorList>
            <consortium name="RefSeq"/>
        </authorList>
    </citation>
    <scope>IDENTIFICATION</scope>
</reference>
<keyword evidence="2" id="KW-1185">Reference proteome</keyword>
<dbReference type="SUPFAM" id="SSF81383">
    <property type="entry name" value="F-box domain"/>
    <property type="match status" value="1"/>
</dbReference>
<dbReference type="RefSeq" id="XP_022092177.1">
    <property type="nucleotide sequence ID" value="XM_022236485.1"/>
</dbReference>
<dbReference type="RefSeq" id="XP_022092175.1">
    <property type="nucleotide sequence ID" value="XM_022236483.1"/>
</dbReference>
<evidence type="ECO:0000313" key="2">
    <source>
        <dbReference type="Proteomes" id="UP000694845"/>
    </source>
</evidence>
<dbReference type="SUPFAM" id="SSF52047">
    <property type="entry name" value="RNI-like"/>
    <property type="match status" value="1"/>
</dbReference>
<protein>
    <submittedName>
        <fullName evidence="3 4">F-box/LRR-repeat protein 8-like isoform X1</fullName>
    </submittedName>
</protein>
<dbReference type="InterPro" id="IPR036047">
    <property type="entry name" value="F-box-like_dom_sf"/>
</dbReference>
<dbReference type="FunFam" id="1.20.1280.50:FF:000005">
    <property type="entry name" value="F-box/LRR-repeat protein 3 isoform X1"/>
    <property type="match status" value="1"/>
</dbReference>
<dbReference type="OrthoDB" id="3219396at2759"/>
<gene>
    <name evidence="3 4 5 6" type="primary">LOC110980127</name>
</gene>
<dbReference type="KEGG" id="aplc:110980127"/>
<dbReference type="OMA" id="FHFRFYG"/>
<evidence type="ECO:0000313" key="5">
    <source>
        <dbReference type="RefSeq" id="XP_022092177.1"/>
    </source>
</evidence>
<dbReference type="AlphaFoldDB" id="A0A8B7YIE6"/>
<accession>A0A8B7YIE6</accession>
<dbReference type="InterPro" id="IPR001810">
    <property type="entry name" value="F-box_dom"/>
</dbReference>
<evidence type="ECO:0000313" key="6">
    <source>
        <dbReference type="RefSeq" id="XP_022092178.1"/>
    </source>
</evidence>
<dbReference type="PROSITE" id="PS50181">
    <property type="entry name" value="FBOX"/>
    <property type="match status" value="1"/>
</dbReference>
<dbReference type="RefSeq" id="XP_022092178.1">
    <property type="nucleotide sequence ID" value="XM_022236486.1"/>
</dbReference>
<dbReference type="Gene3D" id="3.80.10.10">
    <property type="entry name" value="Ribonuclease Inhibitor"/>
    <property type="match status" value="1"/>
</dbReference>
<dbReference type="PANTHER" id="PTHR20872">
    <property type="match status" value="1"/>
</dbReference>
<dbReference type="Pfam" id="PF12937">
    <property type="entry name" value="F-box-like"/>
    <property type="match status" value="1"/>
</dbReference>
<dbReference type="InterPro" id="IPR032675">
    <property type="entry name" value="LRR_dom_sf"/>
</dbReference>
<dbReference type="PANTHER" id="PTHR20872:SF1">
    <property type="entry name" value="F-BOX DOMAIN-CONTAINING PROTEIN"/>
    <property type="match status" value="1"/>
</dbReference>
<dbReference type="RefSeq" id="XP_022092176.1">
    <property type="nucleotide sequence ID" value="XM_022236484.1"/>
</dbReference>
<proteinExistence type="predicted"/>
<name>A0A8B7YIE6_ACAPL</name>
<dbReference type="Proteomes" id="UP000694845">
    <property type="component" value="Unplaced"/>
</dbReference>
<dbReference type="SMART" id="SM00256">
    <property type="entry name" value="FBOX"/>
    <property type="match status" value="1"/>
</dbReference>